<dbReference type="Pfam" id="PF06119">
    <property type="entry name" value="NIDO"/>
    <property type="match status" value="1"/>
</dbReference>
<protein>
    <submittedName>
        <fullName evidence="3">MLP-like protein</fullName>
    </submittedName>
</protein>
<dbReference type="InterPro" id="IPR003886">
    <property type="entry name" value="NIDO_dom"/>
</dbReference>
<accession>A0ABY7E9R2</accession>
<dbReference type="InterPro" id="IPR051495">
    <property type="entry name" value="Epithelial_Barrier/Signaling"/>
</dbReference>
<gene>
    <name evidence="3" type="ORF">MAR_016691</name>
</gene>
<evidence type="ECO:0000313" key="4">
    <source>
        <dbReference type="Proteomes" id="UP001164746"/>
    </source>
</evidence>
<organism evidence="3 4">
    <name type="scientific">Mya arenaria</name>
    <name type="common">Soft-shell clam</name>
    <dbReference type="NCBI Taxonomy" id="6604"/>
    <lineage>
        <taxon>Eukaryota</taxon>
        <taxon>Metazoa</taxon>
        <taxon>Spiralia</taxon>
        <taxon>Lophotrochozoa</taxon>
        <taxon>Mollusca</taxon>
        <taxon>Bivalvia</taxon>
        <taxon>Autobranchia</taxon>
        <taxon>Heteroconchia</taxon>
        <taxon>Euheterodonta</taxon>
        <taxon>Imparidentia</taxon>
        <taxon>Neoheterodontei</taxon>
        <taxon>Myida</taxon>
        <taxon>Myoidea</taxon>
        <taxon>Myidae</taxon>
        <taxon>Mya</taxon>
    </lineage>
</organism>
<name>A0ABY7E9R2_MYAAR</name>
<dbReference type="PANTHER" id="PTHR13802:SF52">
    <property type="entry name" value="MUCIN-4"/>
    <property type="match status" value="1"/>
</dbReference>
<reference evidence="3" key="1">
    <citation type="submission" date="2022-11" db="EMBL/GenBank/DDBJ databases">
        <title>Centuries of genome instability and evolution in soft-shell clam transmissible cancer (bioRxiv).</title>
        <authorList>
            <person name="Hart S.F.M."/>
            <person name="Yonemitsu M.A."/>
            <person name="Giersch R.M."/>
            <person name="Beal B.F."/>
            <person name="Arriagada G."/>
            <person name="Davis B.W."/>
            <person name="Ostrander E.A."/>
            <person name="Goff S.P."/>
            <person name="Metzger M.J."/>
        </authorList>
    </citation>
    <scope>NUCLEOTIDE SEQUENCE</scope>
    <source>
        <strain evidence="3">MELC-2E11</strain>
        <tissue evidence="3">Siphon/mantle</tissue>
    </source>
</reference>
<evidence type="ECO:0000256" key="1">
    <source>
        <dbReference type="ARBA" id="ARBA00023157"/>
    </source>
</evidence>
<keyword evidence="1" id="KW-1015">Disulfide bond</keyword>
<sequence>MNAMAGTYVVRMRIAPIHSGLITATVDQDIRKETLSMDVIPSLNGFLALNYPPLYEAFGAENSTQWAEYVENHVVIAPLWTNLDSRNITGAGVWVHVFSNNTGNRSDILQIQKLVRKYSDNSEFNASVAFAVTWKHNLSMQVIAVTDGLYTYLLFNYDQEEFSIQPNSYTPVAAGYTFPGNFTGKILANSHNFTNLKTDSNVNQAVKGRWLHDVTYITDDMRDEVGCRKFNENKTLKEWTRKQLKNSYPCPCYEQDMKESVYFFYVDSEFNRAVTIMSNPIRRNWQCITCFRFGELRKEYPFAIGAEYRDAGYNALLETGFRQCCSAVNSRRYCHLYYDVNPPDDCSTWSPDDEAD</sequence>
<evidence type="ECO:0000313" key="3">
    <source>
        <dbReference type="EMBL" id="WAR06733.1"/>
    </source>
</evidence>
<feature type="non-terminal residue" evidence="3">
    <location>
        <position position="1"/>
    </location>
</feature>
<keyword evidence="4" id="KW-1185">Reference proteome</keyword>
<dbReference type="EMBL" id="CP111017">
    <property type="protein sequence ID" value="WAR06733.1"/>
    <property type="molecule type" value="Genomic_DNA"/>
</dbReference>
<feature type="domain" description="NIDO" evidence="2">
    <location>
        <begin position="43"/>
        <end position="214"/>
    </location>
</feature>
<dbReference type="Proteomes" id="UP001164746">
    <property type="component" value="Chromosome 6"/>
</dbReference>
<evidence type="ECO:0000259" key="2">
    <source>
        <dbReference type="Pfam" id="PF06119"/>
    </source>
</evidence>
<dbReference type="PANTHER" id="PTHR13802">
    <property type="entry name" value="MUCIN 4-RELATED"/>
    <property type="match status" value="1"/>
</dbReference>
<proteinExistence type="predicted"/>